<dbReference type="STRING" id="866895.HBHAL_4488"/>
<dbReference type="KEGG" id="hhd:HBHAL_4488"/>
<dbReference type="Pfam" id="PF08671">
    <property type="entry name" value="SinI"/>
    <property type="match status" value="1"/>
</dbReference>
<evidence type="ECO:0000259" key="1">
    <source>
        <dbReference type="PROSITE" id="PS50937"/>
    </source>
</evidence>
<feature type="domain" description="Sin" evidence="2">
    <location>
        <begin position="9"/>
        <end position="44"/>
    </location>
</feature>
<name>I0JRQ7_HALH3</name>
<gene>
    <name evidence="3" type="ordered locus">HBHAL_4488</name>
</gene>
<dbReference type="RefSeq" id="WP_014644713.1">
    <property type="nucleotide sequence ID" value="NC_017668.1"/>
</dbReference>
<organism evidence="3 4">
    <name type="scientific">Halobacillus halophilus (strain ATCC 35676 / DSM 2266 / JCM 20832 / KCTC 3685 / LMG 17431 / NBRC 102448 / NCIMB 2269)</name>
    <name type="common">Sporosarcina halophila</name>
    <dbReference type="NCBI Taxonomy" id="866895"/>
    <lineage>
        <taxon>Bacteria</taxon>
        <taxon>Bacillati</taxon>
        <taxon>Bacillota</taxon>
        <taxon>Bacilli</taxon>
        <taxon>Bacillales</taxon>
        <taxon>Bacillaceae</taxon>
        <taxon>Halobacillus</taxon>
    </lineage>
</organism>
<accession>I0JRQ7</accession>
<evidence type="ECO:0000313" key="3">
    <source>
        <dbReference type="EMBL" id="CCG46828.1"/>
    </source>
</evidence>
<dbReference type="PROSITE" id="PS51500">
    <property type="entry name" value="SIN"/>
    <property type="match status" value="1"/>
</dbReference>
<reference evidence="3 4" key="1">
    <citation type="journal article" date="2013" name="Environ. Microbiol.">
        <title>Chloride and organic osmolytes: a hybrid strategy to cope with elevated salinities by the moderately halophilic, chloride-dependent bacterium Halobacillus halophilus.</title>
        <authorList>
            <person name="Saum S.H."/>
            <person name="Pfeiffer F."/>
            <person name="Palm P."/>
            <person name="Rampp M."/>
            <person name="Schuster S.C."/>
            <person name="Muller V."/>
            <person name="Oesterhelt D."/>
        </authorList>
    </citation>
    <scope>NUCLEOTIDE SEQUENCE [LARGE SCALE GENOMIC DNA]</scope>
    <source>
        <strain evidence="4">ATCC 35676 / DSM 2266 / JCM 20832 / KCTC 3685 / LMG 17431 / NBRC 102448 / NCIMB 2269</strain>
    </source>
</reference>
<dbReference type="GO" id="GO:0006355">
    <property type="term" value="P:regulation of DNA-templated transcription"/>
    <property type="evidence" value="ECO:0007669"/>
    <property type="project" value="InterPro"/>
</dbReference>
<feature type="domain" description="HTH merR-type" evidence="1">
    <location>
        <begin position="19"/>
        <end position="44"/>
    </location>
</feature>
<dbReference type="GO" id="GO:0003677">
    <property type="term" value="F:DNA binding"/>
    <property type="evidence" value="ECO:0007669"/>
    <property type="project" value="InterPro"/>
</dbReference>
<dbReference type="HOGENOM" id="CLU_3216979_0_0_9"/>
<dbReference type="PATRIC" id="fig|866895.3.peg.3522"/>
<evidence type="ECO:0000259" key="2">
    <source>
        <dbReference type="PROSITE" id="PS51500"/>
    </source>
</evidence>
<protein>
    <submittedName>
        <fullName evidence="3">Uncharacterized protein</fullName>
    </submittedName>
</protein>
<dbReference type="AlphaFoldDB" id="I0JRQ7"/>
<dbReference type="GO" id="GO:0046983">
    <property type="term" value="F:protein dimerization activity"/>
    <property type="evidence" value="ECO:0007669"/>
    <property type="project" value="InterPro"/>
</dbReference>
<sequence length="44" mass="5036">MSVERLGSGMTGKITAQMDIEWLELIRQAKKLGLTVEDIKRFLE</sequence>
<dbReference type="EMBL" id="HE717023">
    <property type="protein sequence ID" value="CCG46828.1"/>
    <property type="molecule type" value="Genomic_DNA"/>
</dbReference>
<dbReference type="Proteomes" id="UP000007397">
    <property type="component" value="Chromosome"/>
</dbReference>
<dbReference type="InterPro" id="IPR000551">
    <property type="entry name" value="MerR-type_HTH_dom"/>
</dbReference>
<proteinExistence type="predicted"/>
<dbReference type="PROSITE" id="PS50937">
    <property type="entry name" value="HTH_MERR_2"/>
    <property type="match status" value="1"/>
</dbReference>
<dbReference type="InterPro" id="IPR036281">
    <property type="entry name" value="SinR/SinI_dimer_dom_sf"/>
</dbReference>
<dbReference type="InterPro" id="IPR010981">
    <property type="entry name" value="SinR/SinI_dimer_dom"/>
</dbReference>
<dbReference type="SUPFAM" id="SSF47406">
    <property type="entry name" value="SinR repressor dimerisation domain-like"/>
    <property type="match status" value="1"/>
</dbReference>
<evidence type="ECO:0000313" key="4">
    <source>
        <dbReference type="Proteomes" id="UP000007397"/>
    </source>
</evidence>
<keyword evidence="4" id="KW-1185">Reference proteome</keyword>